<keyword evidence="4" id="KW-0472">Membrane</keyword>
<comment type="similarity">
    <text evidence="2">Belongs to the SusD family.</text>
</comment>
<accession>A0A1M6SUS2</accession>
<feature type="domain" description="RagB/SusD" evidence="6">
    <location>
        <begin position="299"/>
        <end position="534"/>
    </location>
</feature>
<keyword evidence="3" id="KW-0732">Signal</keyword>
<sequence>MNLKYFKNIIPAAALIAAVGLSSCTKDLDVTPIDPSKTMVPDEAALFTKCYAQMALQGQTGADGDCDIDGLDGGTAGFVRQLFNANELTTDEAICAWGDPGIPAFNFNQWNASHPMLQGFYYRLYTGITYCNHYLEVCGDADAAHVAEIRFLRALFYYHLMDCFGNVPFATALMATSPEQIQRAELFKWIESELLEVKDQMMTPAARKDTDANYGRADQDAANLLLARLYLNAEVYTGTARWADAKTYAEKVINGPHKLWTSSMNGWSAYQMLFMGDNGSNGASQEAILPLLQDGKKTTAYCTSLFLVASTWKSDMDTNSDYGTSEFWAGNRARSQLLAKFFPAGDAPAATISEMAEAAGDDRALFFGIDRTLVVDKPTEFTSGYSVGKYRNTYASGGSAHNSKFIDTDFFLMRSAEAYLIAAEADARINGGTTTATGTGYINALRERANTTTSNSYTTDQVLDERSRELYFEGFRRTDLIRYGYFGGDKSSQYLWDWKAGSQNGAGFAAYLNLFAIPAEDMNANPNLVQNAGY</sequence>
<proteinExistence type="inferred from homology"/>
<dbReference type="InterPro" id="IPR011990">
    <property type="entry name" value="TPR-like_helical_dom_sf"/>
</dbReference>
<evidence type="ECO:0000256" key="3">
    <source>
        <dbReference type="ARBA" id="ARBA00022729"/>
    </source>
</evidence>
<gene>
    <name evidence="7" type="ORF">SAMN05216463_10452</name>
</gene>
<dbReference type="Gene3D" id="1.10.3780.10">
    <property type="entry name" value="SusD-like"/>
    <property type="match status" value="1"/>
</dbReference>
<dbReference type="Proteomes" id="UP000184130">
    <property type="component" value="Unassembled WGS sequence"/>
</dbReference>
<dbReference type="AlphaFoldDB" id="A0A1M6SUS2"/>
<dbReference type="PROSITE" id="PS51257">
    <property type="entry name" value="PROKAR_LIPOPROTEIN"/>
    <property type="match status" value="1"/>
</dbReference>
<dbReference type="SUPFAM" id="SSF48452">
    <property type="entry name" value="TPR-like"/>
    <property type="match status" value="1"/>
</dbReference>
<dbReference type="Gene3D" id="1.25.40.10">
    <property type="entry name" value="Tetratricopeptide repeat domain"/>
    <property type="match status" value="1"/>
</dbReference>
<evidence type="ECO:0000256" key="5">
    <source>
        <dbReference type="ARBA" id="ARBA00023237"/>
    </source>
</evidence>
<dbReference type="OrthoDB" id="5694214at2"/>
<protein>
    <submittedName>
        <fullName evidence="7">Starch-binding associating with outer membrane</fullName>
    </submittedName>
</protein>
<evidence type="ECO:0000256" key="4">
    <source>
        <dbReference type="ARBA" id="ARBA00023136"/>
    </source>
</evidence>
<dbReference type="RefSeq" id="WP_073205627.1">
    <property type="nucleotide sequence ID" value="NZ_FRBD01000004.1"/>
</dbReference>
<evidence type="ECO:0000256" key="2">
    <source>
        <dbReference type="ARBA" id="ARBA00006275"/>
    </source>
</evidence>
<dbReference type="InterPro" id="IPR012944">
    <property type="entry name" value="SusD_RagB_dom"/>
</dbReference>
<evidence type="ECO:0000256" key="1">
    <source>
        <dbReference type="ARBA" id="ARBA00004442"/>
    </source>
</evidence>
<evidence type="ECO:0000259" key="6">
    <source>
        <dbReference type="Pfam" id="PF07980"/>
    </source>
</evidence>
<dbReference type="Gene3D" id="1.25.40.390">
    <property type="match status" value="1"/>
</dbReference>
<name>A0A1M6SUS2_XYLRU</name>
<comment type="subcellular location">
    <subcellularLocation>
        <location evidence="1">Cell outer membrane</location>
    </subcellularLocation>
</comment>
<organism evidence="7 8">
    <name type="scientific">Xylanibacter ruminicola</name>
    <name type="common">Prevotella ruminicola</name>
    <dbReference type="NCBI Taxonomy" id="839"/>
    <lineage>
        <taxon>Bacteria</taxon>
        <taxon>Pseudomonadati</taxon>
        <taxon>Bacteroidota</taxon>
        <taxon>Bacteroidia</taxon>
        <taxon>Bacteroidales</taxon>
        <taxon>Prevotellaceae</taxon>
        <taxon>Xylanibacter</taxon>
    </lineage>
</organism>
<evidence type="ECO:0000313" key="8">
    <source>
        <dbReference type="Proteomes" id="UP000184130"/>
    </source>
</evidence>
<keyword evidence="5" id="KW-0998">Cell outer membrane</keyword>
<reference evidence="7 8" key="1">
    <citation type="submission" date="2016-11" db="EMBL/GenBank/DDBJ databases">
        <authorList>
            <person name="Jaros S."/>
            <person name="Januszkiewicz K."/>
            <person name="Wedrychowicz H."/>
        </authorList>
    </citation>
    <scope>NUCLEOTIDE SEQUENCE [LARGE SCALE GENOMIC DNA]</scope>
    <source>
        <strain evidence="7 8">KHT3</strain>
    </source>
</reference>
<evidence type="ECO:0000313" key="7">
    <source>
        <dbReference type="EMBL" id="SHK48474.1"/>
    </source>
</evidence>
<dbReference type="EMBL" id="FRBD01000004">
    <property type="protein sequence ID" value="SHK48474.1"/>
    <property type="molecule type" value="Genomic_DNA"/>
</dbReference>
<dbReference type="GO" id="GO:0009279">
    <property type="term" value="C:cell outer membrane"/>
    <property type="evidence" value="ECO:0007669"/>
    <property type="project" value="UniProtKB-SubCell"/>
</dbReference>
<dbReference type="Pfam" id="PF07980">
    <property type="entry name" value="SusD_RagB"/>
    <property type="match status" value="1"/>
</dbReference>